<dbReference type="Proteomes" id="UP000000600">
    <property type="component" value="Unassembled WGS sequence"/>
</dbReference>
<accession>A0CIE4</accession>
<dbReference type="OrthoDB" id="298438at2759"/>
<dbReference type="RefSeq" id="XP_001437958.1">
    <property type="nucleotide sequence ID" value="XM_001437921.1"/>
</dbReference>
<sequence>MKAQGLKNIQQKYTQLAFLQRSQNNLLNLKHQQNNNFQKHNELDSLTKLKELNEINERIQDYQLLKYHKRSLSSQSNVEGFINLKDQQIFLYLPYHHCKQHRRQVIRKLWKKYINVIISLFRYERARNDIYRFYIPRKKLYALPTPDTLPRNPRKRKKDCLLKLGTFGEYIEAQDELEAKQKRKEIPNFKKSPIYLKYQSNQIRINRILTKRNNNNSISADNLRLSPKKVTNKLQCNLTLPPLIKLDKRLQRVFSNLGK</sequence>
<dbReference type="KEGG" id="ptm:GSPATT00007696001"/>
<evidence type="ECO:0000313" key="1">
    <source>
        <dbReference type="EMBL" id="CAK70561.1"/>
    </source>
</evidence>
<dbReference type="InParanoid" id="A0CIE4"/>
<organism evidence="1 2">
    <name type="scientific">Paramecium tetraurelia</name>
    <dbReference type="NCBI Taxonomy" id="5888"/>
    <lineage>
        <taxon>Eukaryota</taxon>
        <taxon>Sar</taxon>
        <taxon>Alveolata</taxon>
        <taxon>Ciliophora</taxon>
        <taxon>Intramacronucleata</taxon>
        <taxon>Oligohymenophorea</taxon>
        <taxon>Peniculida</taxon>
        <taxon>Parameciidae</taxon>
        <taxon>Paramecium</taxon>
    </lineage>
</organism>
<gene>
    <name evidence="1" type="ORF">GSPATT00007696001</name>
</gene>
<protein>
    <submittedName>
        <fullName evidence="1">Uncharacterized protein</fullName>
    </submittedName>
</protein>
<dbReference type="HOGENOM" id="CLU_1063376_0_0_1"/>
<proteinExistence type="predicted"/>
<dbReference type="AlphaFoldDB" id="A0CIE4"/>
<reference evidence="1 2" key="1">
    <citation type="journal article" date="2006" name="Nature">
        <title>Global trends of whole-genome duplications revealed by the ciliate Paramecium tetraurelia.</title>
        <authorList>
            <consortium name="Genoscope"/>
            <person name="Aury J.-M."/>
            <person name="Jaillon O."/>
            <person name="Duret L."/>
            <person name="Noel B."/>
            <person name="Jubin C."/>
            <person name="Porcel B.M."/>
            <person name="Segurens B."/>
            <person name="Daubin V."/>
            <person name="Anthouard V."/>
            <person name="Aiach N."/>
            <person name="Arnaiz O."/>
            <person name="Billaut A."/>
            <person name="Beisson J."/>
            <person name="Blanc I."/>
            <person name="Bouhouche K."/>
            <person name="Camara F."/>
            <person name="Duharcourt S."/>
            <person name="Guigo R."/>
            <person name="Gogendeau D."/>
            <person name="Katinka M."/>
            <person name="Keller A.-M."/>
            <person name="Kissmehl R."/>
            <person name="Klotz C."/>
            <person name="Koll F."/>
            <person name="Le Moue A."/>
            <person name="Lepere C."/>
            <person name="Malinsky S."/>
            <person name="Nowacki M."/>
            <person name="Nowak J.K."/>
            <person name="Plattner H."/>
            <person name="Poulain J."/>
            <person name="Ruiz F."/>
            <person name="Serrano V."/>
            <person name="Zagulski M."/>
            <person name="Dessen P."/>
            <person name="Betermier M."/>
            <person name="Weissenbach J."/>
            <person name="Scarpelli C."/>
            <person name="Schachter V."/>
            <person name="Sperling L."/>
            <person name="Meyer E."/>
            <person name="Cohen J."/>
            <person name="Wincker P."/>
        </authorList>
    </citation>
    <scope>NUCLEOTIDE SEQUENCE [LARGE SCALE GENOMIC DNA]</scope>
    <source>
        <strain evidence="1 2">Stock d4-2</strain>
    </source>
</reference>
<keyword evidence="2" id="KW-1185">Reference proteome</keyword>
<dbReference type="GeneID" id="5023743"/>
<dbReference type="OMA" id="EYIEAQD"/>
<evidence type="ECO:0000313" key="2">
    <source>
        <dbReference type="Proteomes" id="UP000000600"/>
    </source>
</evidence>
<dbReference type="EMBL" id="CT868085">
    <property type="protein sequence ID" value="CAK70561.1"/>
    <property type="molecule type" value="Genomic_DNA"/>
</dbReference>
<name>A0CIE4_PARTE</name>